<evidence type="ECO:0000256" key="1">
    <source>
        <dbReference type="ARBA" id="ARBA00022723"/>
    </source>
</evidence>
<dbReference type="Pfam" id="PF05485">
    <property type="entry name" value="THAP"/>
    <property type="match status" value="1"/>
</dbReference>
<dbReference type="Proteomes" id="UP000694865">
    <property type="component" value="Unplaced"/>
</dbReference>
<evidence type="ECO:0000256" key="4">
    <source>
        <dbReference type="ARBA" id="ARBA00023125"/>
    </source>
</evidence>
<dbReference type="PROSITE" id="PS50950">
    <property type="entry name" value="ZF_THAP"/>
    <property type="match status" value="1"/>
</dbReference>
<evidence type="ECO:0000256" key="5">
    <source>
        <dbReference type="PROSITE-ProRule" id="PRU00309"/>
    </source>
</evidence>
<dbReference type="GeneID" id="100371622"/>
<protein>
    <submittedName>
        <fullName evidence="9">Uncharacterized protein LOC100371622</fullName>
    </submittedName>
</protein>
<organism evidence="8 9">
    <name type="scientific">Saccoglossus kowalevskii</name>
    <name type="common">Acorn worm</name>
    <dbReference type="NCBI Taxonomy" id="10224"/>
    <lineage>
        <taxon>Eukaryota</taxon>
        <taxon>Metazoa</taxon>
        <taxon>Hemichordata</taxon>
        <taxon>Enteropneusta</taxon>
        <taxon>Harrimaniidae</taxon>
        <taxon>Saccoglossus</taxon>
    </lineage>
</organism>
<keyword evidence="3" id="KW-0862">Zinc</keyword>
<evidence type="ECO:0000256" key="6">
    <source>
        <dbReference type="SAM" id="MobiDB-lite"/>
    </source>
</evidence>
<dbReference type="RefSeq" id="XP_006818134.1">
    <property type="nucleotide sequence ID" value="XM_006818071.1"/>
</dbReference>
<keyword evidence="4 5" id="KW-0238">DNA-binding</keyword>
<gene>
    <name evidence="9" type="primary">LOC100371622</name>
</gene>
<evidence type="ECO:0000256" key="2">
    <source>
        <dbReference type="ARBA" id="ARBA00022771"/>
    </source>
</evidence>
<keyword evidence="2 5" id="KW-0863">Zinc-finger</keyword>
<dbReference type="InterPro" id="IPR006612">
    <property type="entry name" value="THAP_Znf"/>
</dbReference>
<proteinExistence type="predicted"/>
<reference evidence="9" key="1">
    <citation type="submission" date="2025-08" db="UniProtKB">
        <authorList>
            <consortium name="RefSeq"/>
        </authorList>
    </citation>
    <scope>IDENTIFICATION</scope>
    <source>
        <tissue evidence="9">Testes</tissue>
    </source>
</reference>
<keyword evidence="8" id="KW-1185">Reference proteome</keyword>
<evidence type="ECO:0000313" key="9">
    <source>
        <dbReference type="RefSeq" id="XP_006818134.1"/>
    </source>
</evidence>
<accession>A0ABM0MDP3</accession>
<dbReference type="SUPFAM" id="SSF57716">
    <property type="entry name" value="Glucocorticoid receptor-like (DNA-binding domain)"/>
    <property type="match status" value="1"/>
</dbReference>
<keyword evidence="1" id="KW-0479">Metal-binding</keyword>
<feature type="region of interest" description="Disordered" evidence="6">
    <location>
        <begin position="76"/>
        <end position="119"/>
    </location>
</feature>
<feature type="domain" description="THAP-type" evidence="7">
    <location>
        <begin position="1"/>
        <end position="105"/>
    </location>
</feature>
<evidence type="ECO:0000313" key="8">
    <source>
        <dbReference type="Proteomes" id="UP000694865"/>
    </source>
</evidence>
<sequence>MVATRHCCYGLCRSDSRYGYRESMKGVYFIPFPKPHLGMEKSLRWVRACRRENFTVSNITKDTYICSLHFIGGEGPTAEHPDPIPATATSTQVQQMKKRKAPTNRQAAPPPGKRKTVVEDGIDNEMADTLLDLAQNEINTTRKWQSRSLKECTR</sequence>
<evidence type="ECO:0000259" key="7">
    <source>
        <dbReference type="PROSITE" id="PS50950"/>
    </source>
</evidence>
<evidence type="ECO:0000256" key="3">
    <source>
        <dbReference type="ARBA" id="ARBA00022833"/>
    </source>
</evidence>
<name>A0ABM0MDP3_SACKO</name>